<dbReference type="EMBL" id="RLIH01000005">
    <property type="protein sequence ID" value="RVU54958.1"/>
    <property type="molecule type" value="Genomic_DNA"/>
</dbReference>
<reference evidence="2 3" key="1">
    <citation type="submission" date="2018-11" db="EMBL/GenBank/DDBJ databases">
        <title>Genome sequencing and assembly of Anaerosphaera sp. nov., GS7-6-2.</title>
        <authorList>
            <person name="Rettenmaier R."/>
            <person name="Liebl W."/>
            <person name="Zverlov V."/>
        </authorList>
    </citation>
    <scope>NUCLEOTIDE SEQUENCE [LARGE SCALE GENOMIC DNA]</scope>
    <source>
        <strain evidence="2 3">GS7-6-2</strain>
    </source>
</reference>
<dbReference type="PANTHER" id="PTHR34297">
    <property type="entry name" value="HYPOTHETICAL CYTOSOLIC PROTEIN-RELATED"/>
    <property type="match status" value="1"/>
</dbReference>
<accession>A0A437S7R1</accession>
<evidence type="ECO:0000313" key="3">
    <source>
        <dbReference type="Proteomes" id="UP000288812"/>
    </source>
</evidence>
<evidence type="ECO:0000313" key="2">
    <source>
        <dbReference type="EMBL" id="RVU54958.1"/>
    </source>
</evidence>
<gene>
    <name evidence="2" type="ORF">EF514_05070</name>
</gene>
<dbReference type="PANTHER" id="PTHR34297:SF2">
    <property type="entry name" value="ASP23_GLS24 FAMILY ENVELOPE STRESS RESPONSE PROTEIN"/>
    <property type="match status" value="1"/>
</dbReference>
<dbReference type="Proteomes" id="UP000288812">
    <property type="component" value="Unassembled WGS sequence"/>
</dbReference>
<dbReference type="AlphaFoldDB" id="A0A437S7R1"/>
<dbReference type="InterPro" id="IPR005531">
    <property type="entry name" value="Asp23"/>
</dbReference>
<evidence type="ECO:0000256" key="1">
    <source>
        <dbReference type="ARBA" id="ARBA00005721"/>
    </source>
</evidence>
<proteinExistence type="inferred from homology"/>
<name>A0A437S7R1_9FIRM</name>
<dbReference type="Pfam" id="PF03780">
    <property type="entry name" value="Asp23"/>
    <property type="match status" value="1"/>
</dbReference>
<protein>
    <submittedName>
        <fullName evidence="2">Asp23/Gls24 family envelope stress response protein</fullName>
    </submittedName>
</protein>
<comment type="caution">
    <text evidence="2">The sequence shown here is derived from an EMBL/GenBank/DDBJ whole genome shotgun (WGS) entry which is preliminary data.</text>
</comment>
<organism evidence="2 3">
    <name type="scientific">Anaerosphaera multitolerans</name>
    <dbReference type="NCBI Taxonomy" id="2487351"/>
    <lineage>
        <taxon>Bacteria</taxon>
        <taxon>Bacillati</taxon>
        <taxon>Bacillota</taxon>
        <taxon>Tissierellia</taxon>
        <taxon>Tissierellales</taxon>
        <taxon>Peptoniphilaceae</taxon>
        <taxon>Anaerosphaera</taxon>
    </lineage>
</organism>
<dbReference type="OrthoDB" id="9793465at2"/>
<sequence length="126" mass="13464">MSDNYLIDGVNNGDVKISEEVIATIAVVAIEEIEGVVEMQSSLKTSVTDMLGVKNLSKGVKVSIGENEAVIDAFITVEYGKNIIELGKEVQKNVKEAVENMTGLDVVEVNVHISGIAMADKEKAKA</sequence>
<comment type="similarity">
    <text evidence="1">Belongs to the asp23 family.</text>
</comment>
<dbReference type="RefSeq" id="WP_127724340.1">
    <property type="nucleotide sequence ID" value="NZ_RLIH01000005.1"/>
</dbReference>
<keyword evidence="3" id="KW-1185">Reference proteome</keyword>